<feature type="transmembrane region" description="Helical" evidence="1">
    <location>
        <begin position="74"/>
        <end position="97"/>
    </location>
</feature>
<sequence length="98" mass="10590">MSTPLMFLLLFTTGLAITGIAGYVIFGPLSFVQARDRGIRHGAHAFAPGFLHWIVFGGFRATRDRAITGLATPAQILCWCFIIGMIGTGLVLLPLVAW</sequence>
<comment type="caution">
    <text evidence="2">The sequence shown here is derived from an EMBL/GenBank/DDBJ whole genome shotgun (WGS) entry which is preliminary data.</text>
</comment>
<gene>
    <name evidence="2" type="ORF">M0G41_15530</name>
</gene>
<evidence type="ECO:0000313" key="2">
    <source>
        <dbReference type="EMBL" id="MCK7595081.1"/>
    </source>
</evidence>
<keyword evidence="1" id="KW-0812">Transmembrane</keyword>
<dbReference type="EMBL" id="JALNMH010000013">
    <property type="protein sequence ID" value="MCK7595081.1"/>
    <property type="molecule type" value="Genomic_DNA"/>
</dbReference>
<keyword evidence="3" id="KW-1185">Reference proteome</keyword>
<proteinExistence type="predicted"/>
<dbReference type="Proteomes" id="UP001431449">
    <property type="component" value="Unassembled WGS sequence"/>
</dbReference>
<feature type="transmembrane region" description="Helical" evidence="1">
    <location>
        <begin position="43"/>
        <end position="62"/>
    </location>
</feature>
<accession>A0ABT0GKM1</accession>
<keyword evidence="1" id="KW-0472">Membrane</keyword>
<evidence type="ECO:0000256" key="1">
    <source>
        <dbReference type="SAM" id="Phobius"/>
    </source>
</evidence>
<feature type="transmembrane region" description="Helical" evidence="1">
    <location>
        <begin position="6"/>
        <end position="31"/>
    </location>
</feature>
<keyword evidence="1" id="KW-1133">Transmembrane helix</keyword>
<reference evidence="2" key="1">
    <citation type="submission" date="2022-04" db="EMBL/GenBank/DDBJ databases">
        <title>Lysobacter sp. CAU 1642 isolated from sea sand.</title>
        <authorList>
            <person name="Kim W."/>
        </authorList>
    </citation>
    <scope>NUCLEOTIDE SEQUENCE</scope>
    <source>
        <strain evidence="2">CAU 1642</strain>
    </source>
</reference>
<dbReference type="RefSeq" id="WP_248210831.1">
    <property type="nucleotide sequence ID" value="NZ_JALNMH010000013.1"/>
</dbReference>
<evidence type="ECO:0000313" key="3">
    <source>
        <dbReference type="Proteomes" id="UP001431449"/>
    </source>
</evidence>
<protein>
    <submittedName>
        <fullName evidence="2">Uncharacterized protein</fullName>
    </submittedName>
</protein>
<name>A0ABT0GKM1_9GAMM</name>
<organism evidence="2 3">
    <name type="scientific">Pseudomarimonas salicorniae</name>
    <dbReference type="NCBI Taxonomy" id="2933270"/>
    <lineage>
        <taxon>Bacteria</taxon>
        <taxon>Pseudomonadati</taxon>
        <taxon>Pseudomonadota</taxon>
        <taxon>Gammaproteobacteria</taxon>
        <taxon>Lysobacterales</taxon>
        <taxon>Lysobacteraceae</taxon>
        <taxon>Pseudomarimonas</taxon>
    </lineage>
</organism>